<dbReference type="InterPro" id="IPR011914">
    <property type="entry name" value="RfaE_dom_II"/>
</dbReference>
<evidence type="ECO:0000313" key="9">
    <source>
        <dbReference type="EMBL" id="TMQ64791.1"/>
    </source>
</evidence>
<dbReference type="GO" id="GO:0005524">
    <property type="term" value="F:ATP binding"/>
    <property type="evidence" value="ECO:0007669"/>
    <property type="project" value="UniProtKB-KW"/>
</dbReference>
<dbReference type="InterPro" id="IPR014729">
    <property type="entry name" value="Rossmann-like_a/b/a_fold"/>
</dbReference>
<dbReference type="PANTHER" id="PTHR43793:SF2">
    <property type="entry name" value="BIFUNCTIONAL PROTEIN HLDE"/>
    <property type="match status" value="1"/>
</dbReference>
<dbReference type="EC" id="2.7.7.70" evidence="1"/>
<feature type="domain" description="Cytidyltransferase-like" evidence="8">
    <location>
        <begin position="26"/>
        <end position="120"/>
    </location>
</feature>
<keyword evidence="5" id="KW-0067">ATP-binding</keyword>
<keyword evidence="2 9" id="KW-0808">Transferase</keyword>
<evidence type="ECO:0000256" key="4">
    <source>
        <dbReference type="ARBA" id="ARBA00022741"/>
    </source>
</evidence>
<keyword evidence="3 9" id="KW-0548">Nucleotidyltransferase</keyword>
<sequence>MGEILTTVDALRRRAAARALQQTFVFTNGCFDVLHPGHIGLLRQAKKLGHYLMVGLNSDRSVRGLKGEGRPVQDQAARSTVLSALADVDGVVVFDEETPQELIRALTPDVLVKGGDYAPERVVGRDIVEKAGGRVVIVPLVPGHSSSEIVTRLTASR</sequence>
<dbReference type="GO" id="GO:0016779">
    <property type="term" value="F:nucleotidyltransferase activity"/>
    <property type="evidence" value="ECO:0007669"/>
    <property type="project" value="UniProtKB-KW"/>
</dbReference>
<keyword evidence="6" id="KW-0119">Carbohydrate metabolism</keyword>
<accession>A0A538TME8</accession>
<dbReference type="NCBIfam" id="TIGR00125">
    <property type="entry name" value="cyt_tran_rel"/>
    <property type="match status" value="1"/>
</dbReference>
<dbReference type="PANTHER" id="PTHR43793">
    <property type="entry name" value="FAD SYNTHASE"/>
    <property type="match status" value="1"/>
</dbReference>
<dbReference type="AlphaFoldDB" id="A0A538TME8"/>
<dbReference type="NCBIfam" id="TIGR02199">
    <property type="entry name" value="rfaE_dom_II"/>
    <property type="match status" value="1"/>
</dbReference>
<organism evidence="9 10">
    <name type="scientific">Eiseniibacteriota bacterium</name>
    <dbReference type="NCBI Taxonomy" id="2212470"/>
    <lineage>
        <taxon>Bacteria</taxon>
        <taxon>Candidatus Eiseniibacteriota</taxon>
    </lineage>
</organism>
<comment type="catalytic activity">
    <reaction evidence="7">
        <text>D-glycero-beta-D-manno-heptose 1-phosphate + ATP + H(+) = ADP-D-glycero-beta-D-manno-heptose + diphosphate</text>
        <dbReference type="Rhea" id="RHEA:27465"/>
        <dbReference type="ChEBI" id="CHEBI:15378"/>
        <dbReference type="ChEBI" id="CHEBI:30616"/>
        <dbReference type="ChEBI" id="CHEBI:33019"/>
        <dbReference type="ChEBI" id="CHEBI:59967"/>
        <dbReference type="ChEBI" id="CHEBI:61593"/>
        <dbReference type="EC" id="2.7.7.70"/>
    </reaction>
</comment>
<dbReference type="Proteomes" id="UP000317691">
    <property type="component" value="Unassembled WGS sequence"/>
</dbReference>
<comment type="caution">
    <text evidence="9">The sequence shown here is derived from an EMBL/GenBank/DDBJ whole genome shotgun (WGS) entry which is preliminary data.</text>
</comment>
<dbReference type="Gene3D" id="3.40.50.620">
    <property type="entry name" value="HUPs"/>
    <property type="match status" value="1"/>
</dbReference>
<evidence type="ECO:0000259" key="8">
    <source>
        <dbReference type="Pfam" id="PF01467"/>
    </source>
</evidence>
<name>A0A538TME8_UNCEI</name>
<dbReference type="Pfam" id="PF01467">
    <property type="entry name" value="CTP_transf_like"/>
    <property type="match status" value="1"/>
</dbReference>
<reference evidence="9 10" key="1">
    <citation type="journal article" date="2019" name="Nat. Microbiol.">
        <title>Mediterranean grassland soil C-N compound turnover is dependent on rainfall and depth, and is mediated by genomically divergent microorganisms.</title>
        <authorList>
            <person name="Diamond S."/>
            <person name="Andeer P.F."/>
            <person name="Li Z."/>
            <person name="Crits-Christoph A."/>
            <person name="Burstein D."/>
            <person name="Anantharaman K."/>
            <person name="Lane K.R."/>
            <person name="Thomas B.C."/>
            <person name="Pan C."/>
            <person name="Northen T.R."/>
            <person name="Banfield J.F."/>
        </authorList>
    </citation>
    <scope>NUCLEOTIDE SEQUENCE [LARGE SCALE GENOMIC DNA]</scope>
    <source>
        <strain evidence="9">WS_9</strain>
    </source>
</reference>
<evidence type="ECO:0000256" key="1">
    <source>
        <dbReference type="ARBA" id="ARBA00012519"/>
    </source>
</evidence>
<evidence type="ECO:0000256" key="7">
    <source>
        <dbReference type="ARBA" id="ARBA00047428"/>
    </source>
</evidence>
<gene>
    <name evidence="9" type="primary">rfaE2</name>
    <name evidence="9" type="ORF">E6K79_07065</name>
</gene>
<dbReference type="GO" id="GO:0005975">
    <property type="term" value="P:carbohydrate metabolic process"/>
    <property type="evidence" value="ECO:0007669"/>
    <property type="project" value="InterPro"/>
</dbReference>
<protein>
    <recommendedName>
        <fullName evidence="1">D-glycero-beta-D-manno-heptose 1-phosphate adenylyltransferase</fullName>
        <ecNumber evidence="1">2.7.7.70</ecNumber>
    </recommendedName>
</protein>
<dbReference type="EMBL" id="VBOZ01000017">
    <property type="protein sequence ID" value="TMQ64791.1"/>
    <property type="molecule type" value="Genomic_DNA"/>
</dbReference>
<evidence type="ECO:0000256" key="6">
    <source>
        <dbReference type="ARBA" id="ARBA00023277"/>
    </source>
</evidence>
<evidence type="ECO:0000256" key="2">
    <source>
        <dbReference type="ARBA" id="ARBA00022679"/>
    </source>
</evidence>
<evidence type="ECO:0000256" key="3">
    <source>
        <dbReference type="ARBA" id="ARBA00022695"/>
    </source>
</evidence>
<dbReference type="GO" id="GO:0016773">
    <property type="term" value="F:phosphotransferase activity, alcohol group as acceptor"/>
    <property type="evidence" value="ECO:0007669"/>
    <property type="project" value="InterPro"/>
</dbReference>
<keyword evidence="4" id="KW-0547">Nucleotide-binding</keyword>
<dbReference type="InterPro" id="IPR004821">
    <property type="entry name" value="Cyt_trans-like"/>
</dbReference>
<proteinExistence type="predicted"/>
<evidence type="ECO:0000313" key="10">
    <source>
        <dbReference type="Proteomes" id="UP000317691"/>
    </source>
</evidence>
<dbReference type="SUPFAM" id="SSF52374">
    <property type="entry name" value="Nucleotidylyl transferase"/>
    <property type="match status" value="1"/>
</dbReference>
<evidence type="ECO:0000256" key="5">
    <source>
        <dbReference type="ARBA" id="ARBA00022840"/>
    </source>
</evidence>
<dbReference type="InterPro" id="IPR050385">
    <property type="entry name" value="Archaeal_FAD_synthase"/>
</dbReference>